<dbReference type="EMBL" id="JAUEDM010000005">
    <property type="protein sequence ID" value="KAK3315980.1"/>
    <property type="molecule type" value="Genomic_DNA"/>
</dbReference>
<dbReference type="GO" id="GO:0031640">
    <property type="term" value="P:killing of cells of another organism"/>
    <property type="evidence" value="ECO:0007669"/>
    <property type="project" value="UniProtKB-KW"/>
</dbReference>
<dbReference type="Proteomes" id="UP001283341">
    <property type="component" value="Unassembled WGS sequence"/>
</dbReference>
<dbReference type="PANTHER" id="PTHR38107">
    <property type="match status" value="1"/>
</dbReference>
<evidence type="ECO:0000256" key="5">
    <source>
        <dbReference type="ARBA" id="ARBA00023200"/>
    </source>
</evidence>
<dbReference type="GO" id="GO:0042742">
    <property type="term" value="P:defense response to bacterium"/>
    <property type="evidence" value="ECO:0007669"/>
    <property type="project" value="UniProtKB-KW"/>
</dbReference>
<keyword evidence="4" id="KW-0378">Hydrolase</keyword>
<dbReference type="AlphaFoldDB" id="A0AAE0M1W7"/>
<proteinExistence type="inferred from homology"/>
<dbReference type="Pfam" id="PF00959">
    <property type="entry name" value="Phage_lysozyme"/>
    <property type="match status" value="1"/>
</dbReference>
<evidence type="ECO:0000256" key="6">
    <source>
        <dbReference type="ARBA" id="ARBA00023295"/>
    </source>
</evidence>
<dbReference type="Gene3D" id="1.10.530.40">
    <property type="match status" value="1"/>
</dbReference>
<dbReference type="SUPFAM" id="SSF53955">
    <property type="entry name" value="Lysozyme-like"/>
    <property type="match status" value="1"/>
</dbReference>
<organism evidence="7 8">
    <name type="scientific">Apodospora peruviana</name>
    <dbReference type="NCBI Taxonomy" id="516989"/>
    <lineage>
        <taxon>Eukaryota</taxon>
        <taxon>Fungi</taxon>
        <taxon>Dikarya</taxon>
        <taxon>Ascomycota</taxon>
        <taxon>Pezizomycotina</taxon>
        <taxon>Sordariomycetes</taxon>
        <taxon>Sordariomycetidae</taxon>
        <taxon>Sordariales</taxon>
        <taxon>Lasiosphaeriaceae</taxon>
        <taxon>Apodospora</taxon>
    </lineage>
</organism>
<reference evidence="7" key="1">
    <citation type="journal article" date="2023" name="Mol. Phylogenet. Evol.">
        <title>Genome-scale phylogeny and comparative genomics of the fungal order Sordariales.</title>
        <authorList>
            <person name="Hensen N."/>
            <person name="Bonometti L."/>
            <person name="Westerberg I."/>
            <person name="Brannstrom I.O."/>
            <person name="Guillou S."/>
            <person name="Cros-Aarteil S."/>
            <person name="Calhoun S."/>
            <person name="Haridas S."/>
            <person name="Kuo A."/>
            <person name="Mondo S."/>
            <person name="Pangilinan J."/>
            <person name="Riley R."/>
            <person name="LaButti K."/>
            <person name="Andreopoulos B."/>
            <person name="Lipzen A."/>
            <person name="Chen C."/>
            <person name="Yan M."/>
            <person name="Daum C."/>
            <person name="Ng V."/>
            <person name="Clum A."/>
            <person name="Steindorff A."/>
            <person name="Ohm R.A."/>
            <person name="Martin F."/>
            <person name="Silar P."/>
            <person name="Natvig D.O."/>
            <person name="Lalanne C."/>
            <person name="Gautier V."/>
            <person name="Ament-Velasquez S.L."/>
            <person name="Kruys A."/>
            <person name="Hutchinson M.I."/>
            <person name="Powell A.J."/>
            <person name="Barry K."/>
            <person name="Miller A.N."/>
            <person name="Grigoriev I.V."/>
            <person name="Debuchy R."/>
            <person name="Gladieux P."/>
            <person name="Hiltunen Thoren M."/>
            <person name="Johannesson H."/>
        </authorList>
    </citation>
    <scope>NUCLEOTIDE SEQUENCE</scope>
    <source>
        <strain evidence="7">CBS 118394</strain>
    </source>
</reference>
<dbReference type="CDD" id="cd00737">
    <property type="entry name" value="lyz_endolysin_autolysin"/>
    <property type="match status" value="1"/>
</dbReference>
<evidence type="ECO:0000256" key="3">
    <source>
        <dbReference type="ARBA" id="ARBA00022638"/>
    </source>
</evidence>
<keyword evidence="8" id="KW-1185">Reference proteome</keyword>
<accession>A0AAE0M1W7</accession>
<evidence type="ECO:0000256" key="2">
    <source>
        <dbReference type="ARBA" id="ARBA00022529"/>
    </source>
</evidence>
<dbReference type="GO" id="GO:0003796">
    <property type="term" value="F:lysozyme activity"/>
    <property type="evidence" value="ECO:0007669"/>
    <property type="project" value="UniProtKB-EC"/>
</dbReference>
<keyword evidence="3" id="KW-0081">Bacteriolytic enzyme</keyword>
<name>A0AAE0M1W7_9PEZI</name>
<keyword evidence="5" id="KW-1035">Host cytoplasm</keyword>
<keyword evidence="2" id="KW-0929">Antimicrobial</keyword>
<evidence type="ECO:0000256" key="4">
    <source>
        <dbReference type="ARBA" id="ARBA00022801"/>
    </source>
</evidence>
<evidence type="ECO:0000313" key="7">
    <source>
        <dbReference type="EMBL" id="KAK3315980.1"/>
    </source>
</evidence>
<dbReference type="InterPro" id="IPR051018">
    <property type="entry name" value="Bacteriophage_GH24"/>
</dbReference>
<protein>
    <submittedName>
        <fullName evidence="7">Lysozyme</fullName>
    </submittedName>
</protein>
<sequence>MHAGVIYRIVYRQFASAICIGPPFKTTTLNLIREFEGWYPNIYGHPTVGYGHLCTDKTCSDVPYRIPLSTADGEKLLRSDLTIAQNCITRQTADPVTLKANQYAALVSWAFNVGCGASGSSTLIQRLNAGEEPNRVAQEELPRWKYGDNGVVLPGLVRRRAAEVDLHKTPSNVPALPVVCS</sequence>
<comment type="caution">
    <text evidence="7">The sequence shown here is derived from an EMBL/GenBank/DDBJ whole genome shotgun (WGS) entry which is preliminary data.</text>
</comment>
<reference evidence="7" key="2">
    <citation type="submission" date="2023-06" db="EMBL/GenBank/DDBJ databases">
        <authorList>
            <consortium name="Lawrence Berkeley National Laboratory"/>
            <person name="Haridas S."/>
            <person name="Hensen N."/>
            <person name="Bonometti L."/>
            <person name="Westerberg I."/>
            <person name="Brannstrom I.O."/>
            <person name="Guillou S."/>
            <person name="Cros-Aarteil S."/>
            <person name="Calhoun S."/>
            <person name="Kuo A."/>
            <person name="Mondo S."/>
            <person name="Pangilinan J."/>
            <person name="Riley R."/>
            <person name="Labutti K."/>
            <person name="Andreopoulos B."/>
            <person name="Lipzen A."/>
            <person name="Chen C."/>
            <person name="Yanf M."/>
            <person name="Daum C."/>
            <person name="Ng V."/>
            <person name="Clum A."/>
            <person name="Steindorff A."/>
            <person name="Ohm R."/>
            <person name="Martin F."/>
            <person name="Silar P."/>
            <person name="Natvig D."/>
            <person name="Lalanne C."/>
            <person name="Gautier V."/>
            <person name="Ament-Velasquez S.L."/>
            <person name="Kruys A."/>
            <person name="Hutchinson M.I."/>
            <person name="Powell A.J."/>
            <person name="Barry K."/>
            <person name="Miller A.N."/>
            <person name="Grigoriev I.V."/>
            <person name="Debuchy R."/>
            <person name="Gladieux P."/>
            <person name="Thoren M.H."/>
            <person name="Johannesson H."/>
        </authorList>
    </citation>
    <scope>NUCLEOTIDE SEQUENCE</scope>
    <source>
        <strain evidence="7">CBS 118394</strain>
    </source>
</reference>
<comment type="catalytic activity">
    <reaction evidence="1">
        <text>Hydrolysis of (1-&gt;4)-beta-linkages between N-acetylmuramic acid and N-acetyl-D-glucosamine residues in a peptidoglycan and between N-acetyl-D-glucosamine residues in chitodextrins.</text>
        <dbReference type="EC" id="3.2.1.17"/>
    </reaction>
</comment>
<evidence type="ECO:0000256" key="1">
    <source>
        <dbReference type="ARBA" id="ARBA00000632"/>
    </source>
</evidence>
<evidence type="ECO:0000313" key="8">
    <source>
        <dbReference type="Proteomes" id="UP001283341"/>
    </source>
</evidence>
<dbReference type="InterPro" id="IPR023347">
    <property type="entry name" value="Lysozyme_dom_sf"/>
</dbReference>
<dbReference type="HAMAP" id="MF_04110">
    <property type="entry name" value="ENDOLYSIN_T4"/>
    <property type="match status" value="1"/>
</dbReference>
<dbReference type="GO" id="GO:0016998">
    <property type="term" value="P:cell wall macromolecule catabolic process"/>
    <property type="evidence" value="ECO:0007669"/>
    <property type="project" value="InterPro"/>
</dbReference>
<keyword evidence="6" id="KW-0326">Glycosidase</keyword>
<dbReference type="PANTHER" id="PTHR38107:SF3">
    <property type="entry name" value="LYSOZYME RRRD-RELATED"/>
    <property type="match status" value="1"/>
</dbReference>
<dbReference type="InterPro" id="IPR023346">
    <property type="entry name" value="Lysozyme-like_dom_sf"/>
</dbReference>
<gene>
    <name evidence="7" type="ORF">B0H66DRAFT_624785</name>
</gene>
<dbReference type="InterPro" id="IPR034690">
    <property type="entry name" value="Endolysin_T4_type"/>
</dbReference>
<dbReference type="InterPro" id="IPR002196">
    <property type="entry name" value="Glyco_hydro_24"/>
</dbReference>
<dbReference type="GO" id="GO:0009253">
    <property type="term" value="P:peptidoglycan catabolic process"/>
    <property type="evidence" value="ECO:0007669"/>
    <property type="project" value="InterPro"/>
</dbReference>
<dbReference type="InterPro" id="IPR033907">
    <property type="entry name" value="Endolysin_autolysin"/>
</dbReference>